<dbReference type="Proteomes" id="UP000095009">
    <property type="component" value="Unassembled WGS sequence"/>
</dbReference>
<keyword evidence="2" id="KW-1185">Reference proteome</keyword>
<reference evidence="1 2" key="1">
    <citation type="journal article" date="2016" name="Proc. Natl. Acad. Sci. U.S.A.">
        <title>Comparative genomics of biotechnologically important yeasts.</title>
        <authorList>
            <person name="Riley R."/>
            <person name="Haridas S."/>
            <person name="Wolfe K.H."/>
            <person name="Lopes M.R."/>
            <person name="Hittinger C.T."/>
            <person name="Goeker M."/>
            <person name="Salamov A.A."/>
            <person name="Wisecaver J.H."/>
            <person name="Long T.M."/>
            <person name="Calvey C.H."/>
            <person name="Aerts A.L."/>
            <person name="Barry K.W."/>
            <person name="Choi C."/>
            <person name="Clum A."/>
            <person name="Coughlan A.Y."/>
            <person name="Deshpande S."/>
            <person name="Douglass A.P."/>
            <person name="Hanson S.J."/>
            <person name="Klenk H.-P."/>
            <person name="LaButti K.M."/>
            <person name="Lapidus A."/>
            <person name="Lindquist E.A."/>
            <person name="Lipzen A.M."/>
            <person name="Meier-Kolthoff J.P."/>
            <person name="Ohm R.A."/>
            <person name="Otillar R.P."/>
            <person name="Pangilinan J.L."/>
            <person name="Peng Y."/>
            <person name="Rokas A."/>
            <person name="Rosa C.A."/>
            <person name="Scheuner C."/>
            <person name="Sibirny A.A."/>
            <person name="Slot J.C."/>
            <person name="Stielow J.B."/>
            <person name="Sun H."/>
            <person name="Kurtzman C.P."/>
            <person name="Blackwell M."/>
            <person name="Grigoriev I.V."/>
            <person name="Jeffries T.W."/>
        </authorList>
    </citation>
    <scope>NUCLEOTIDE SEQUENCE [LARGE SCALE GENOMIC DNA]</scope>
    <source>
        <strain evidence="1 2">DSM 6958</strain>
    </source>
</reference>
<dbReference type="AlphaFoldDB" id="A0A1E3PKA1"/>
<sequence length="152" mass="17543">MTHAAVRELDLATLRQLVDLDAIPFTAIEKQSHVYLDRSIPQTLVAHAINAEKLDHVLRYLITCLCFGRRKHPEAFVYDLDPTHQQSAAFFRIPVDDQLPWYLRAKEWARWRYIRQSSNTALKDILESSSDNCGNNGPQPTVQYNVEADKHI</sequence>
<organism evidence="1 2">
    <name type="scientific">Nadsonia fulvescens var. elongata DSM 6958</name>
    <dbReference type="NCBI Taxonomy" id="857566"/>
    <lineage>
        <taxon>Eukaryota</taxon>
        <taxon>Fungi</taxon>
        <taxon>Dikarya</taxon>
        <taxon>Ascomycota</taxon>
        <taxon>Saccharomycotina</taxon>
        <taxon>Dipodascomycetes</taxon>
        <taxon>Dipodascales</taxon>
        <taxon>Dipodascales incertae sedis</taxon>
        <taxon>Nadsonia</taxon>
    </lineage>
</organism>
<feature type="non-terminal residue" evidence="1">
    <location>
        <position position="152"/>
    </location>
</feature>
<evidence type="ECO:0000313" key="1">
    <source>
        <dbReference type="EMBL" id="ODQ65730.1"/>
    </source>
</evidence>
<dbReference type="EMBL" id="KV454409">
    <property type="protein sequence ID" value="ODQ65730.1"/>
    <property type="molecule type" value="Genomic_DNA"/>
</dbReference>
<protein>
    <submittedName>
        <fullName evidence="1">Uncharacterized protein</fullName>
    </submittedName>
</protein>
<name>A0A1E3PKA1_9ASCO</name>
<proteinExistence type="predicted"/>
<evidence type="ECO:0000313" key="2">
    <source>
        <dbReference type="Proteomes" id="UP000095009"/>
    </source>
</evidence>
<accession>A0A1E3PKA1</accession>
<gene>
    <name evidence="1" type="ORF">NADFUDRAFT_82711</name>
</gene>